<feature type="chain" id="PRO_5046426847" description="Lipoprotein" evidence="1">
    <location>
        <begin position="24"/>
        <end position="176"/>
    </location>
</feature>
<dbReference type="EMBL" id="JAFFZS010000001">
    <property type="protein sequence ID" value="MBN0043059.1"/>
    <property type="molecule type" value="Genomic_DNA"/>
</dbReference>
<gene>
    <name evidence="2" type="ORF">JS756_02805</name>
</gene>
<protein>
    <recommendedName>
        <fullName evidence="4">Lipoprotein</fullName>
    </recommendedName>
</protein>
<keyword evidence="3" id="KW-1185">Reference proteome</keyword>
<evidence type="ECO:0000313" key="2">
    <source>
        <dbReference type="EMBL" id="MBN0043059.1"/>
    </source>
</evidence>
<evidence type="ECO:0008006" key="4">
    <source>
        <dbReference type="Google" id="ProtNLM"/>
    </source>
</evidence>
<feature type="signal peptide" evidence="1">
    <location>
        <begin position="1"/>
        <end position="23"/>
    </location>
</feature>
<accession>A0ABS2VIX8</accession>
<reference evidence="2 3" key="1">
    <citation type="submission" date="2021-02" db="EMBL/GenBank/DDBJ databases">
        <title>Whole genome sequencing of Streptomyces actuosus VRA1.</title>
        <authorList>
            <person name="Sen G."/>
            <person name="Sen A."/>
        </authorList>
    </citation>
    <scope>NUCLEOTIDE SEQUENCE [LARGE SCALE GENOMIC DNA]</scope>
    <source>
        <strain evidence="2 3">VRA1</strain>
    </source>
</reference>
<dbReference type="PROSITE" id="PS51257">
    <property type="entry name" value="PROKAR_LIPOPROTEIN"/>
    <property type="match status" value="1"/>
</dbReference>
<dbReference type="RefSeq" id="WP_205381254.1">
    <property type="nucleotide sequence ID" value="NZ_JAFFZS010000001.1"/>
</dbReference>
<dbReference type="Proteomes" id="UP000788262">
    <property type="component" value="Unassembled WGS sequence"/>
</dbReference>
<sequence length="176" mass="19363">MRTVPATVTAVCAALSLALTACAAQNTDPRALAGTNAGESLDKLLESYELTLPGCKVEELGFSGRPKEIDKHLLLRFEAPTDCVNGYLDAHGVDRTRANPWPFPEFSIDGKELSRTRPPFPDNAMEKFGLKLDPEKTYDLHTRFRTPTGARFTVLVVPRGDDGQEVYMVSTYNGED</sequence>
<organism evidence="2 3">
    <name type="scientific">Streptomyces actuosus</name>
    <dbReference type="NCBI Taxonomy" id="1885"/>
    <lineage>
        <taxon>Bacteria</taxon>
        <taxon>Bacillati</taxon>
        <taxon>Actinomycetota</taxon>
        <taxon>Actinomycetes</taxon>
        <taxon>Kitasatosporales</taxon>
        <taxon>Streptomycetaceae</taxon>
        <taxon>Streptomyces</taxon>
    </lineage>
</organism>
<keyword evidence="1" id="KW-0732">Signal</keyword>
<evidence type="ECO:0000256" key="1">
    <source>
        <dbReference type="SAM" id="SignalP"/>
    </source>
</evidence>
<proteinExistence type="predicted"/>
<comment type="caution">
    <text evidence="2">The sequence shown here is derived from an EMBL/GenBank/DDBJ whole genome shotgun (WGS) entry which is preliminary data.</text>
</comment>
<name>A0ABS2VIX8_STRAS</name>
<evidence type="ECO:0000313" key="3">
    <source>
        <dbReference type="Proteomes" id="UP000788262"/>
    </source>
</evidence>